<dbReference type="OrthoDB" id="7328at10239"/>
<accession>A0A1Q2U2X0</accession>
<dbReference type="InterPro" id="IPR024413">
    <property type="entry name" value="Phage_phiKZ_Orf92_int-head"/>
</dbReference>
<evidence type="ECO:0000313" key="2">
    <source>
        <dbReference type="Proteomes" id="UP000221243"/>
    </source>
</evidence>
<dbReference type="Proteomes" id="UP000221243">
    <property type="component" value="Segment"/>
</dbReference>
<evidence type="ECO:0000313" key="1">
    <source>
        <dbReference type="EMBL" id="BAW98301.1"/>
    </source>
</evidence>
<sequence length="423" mass="48095">MDETNVSDELASINVVTSTELAEQANEGRDLVRLQEDIQQSMDRVAAVKDVLSNTEPKDVTVLFGNVIDRQLERVGVRSFKEVDGLENLGRAMTPRQYLDSRIAGCESFLSEFADWSKNVTRSFLSDIVERLASLREDHDSLAKKAEALTTIAKNPDTVFPKDHLELGMANRVLLINGQMPTDLVAQVNRFTATTRAITTNFYRLNQANCNEIISYFGGFIGKSEEEARSRLLQLPKALSKYQFKEAMFPVKEETDQVHTTRASVELMGDRRYFNSVLVNREPFEDVAGLSDWLELYRKYETIELRKGSRPEQEDLKLTGLDRQSVEKALRMISSTLRDVETLFKEGDRYLVNGDEYRKMLAVVKDGEWDGELKADIINAFTSLIMTRNSEQVKMRSDVVRYSTLVMMAVMNVCDASMERDNG</sequence>
<proteinExistence type="predicted"/>
<organism evidence="1 2">
    <name type="scientific">Vibrio phage pTD1</name>
    <dbReference type="NCBI Taxonomy" id="1938577"/>
    <lineage>
        <taxon>Viruses</taxon>
        <taxon>Duplodnaviria</taxon>
        <taxon>Heunggongvirae</taxon>
        <taxon>Uroviricota</taxon>
        <taxon>Caudoviricetes</taxon>
        <taxon>Chimalliviridae</taxon>
        <taxon>Gorgonvirinae</taxon>
        <taxon>Tidunavirus</taxon>
        <taxon>Tidunavirus pTD1</taxon>
    </lineage>
</organism>
<keyword evidence="2" id="KW-1185">Reference proteome</keyword>
<reference evidence="1 2" key="1">
    <citation type="submission" date="2017-01" db="EMBL/GenBank/DDBJ databases">
        <title>Complete Genome Sequence of Vibrio Parahaemolyticus Bacteriophage pTD1.</title>
        <authorList>
            <person name="Midorikawa Y."/>
            <person name="Sano M."/>
        </authorList>
    </citation>
    <scope>NUCLEOTIDE SEQUENCE [LARGE SCALE GENOMIC DNA]</scope>
    <source>
        <strain evidence="1">PTD1</strain>
    </source>
</reference>
<name>A0A1Q2U2X0_9CAUD</name>
<dbReference type="Pfam" id="PF12699">
    <property type="entry name" value="phiKZ_IP"/>
    <property type="match status" value="1"/>
</dbReference>
<dbReference type="KEGG" id="vg:40075108"/>
<dbReference type="RefSeq" id="YP_009599379.1">
    <property type="nucleotide sequence ID" value="NC_041916.1"/>
</dbReference>
<protein>
    <submittedName>
        <fullName evidence="1">Phage protein</fullName>
    </submittedName>
</protein>
<dbReference type="GeneID" id="40075108"/>
<dbReference type="EMBL" id="AP017972">
    <property type="protein sequence ID" value="BAW98301.1"/>
    <property type="molecule type" value="Genomic_DNA"/>
</dbReference>